<evidence type="ECO:0000256" key="6">
    <source>
        <dbReference type="ARBA" id="ARBA00038076"/>
    </source>
</evidence>
<evidence type="ECO:0000313" key="10">
    <source>
        <dbReference type="EMBL" id="MBO2453012.1"/>
    </source>
</evidence>
<evidence type="ECO:0000256" key="7">
    <source>
        <dbReference type="SAM" id="Phobius"/>
    </source>
</evidence>
<dbReference type="GO" id="GO:0005886">
    <property type="term" value="C:plasma membrane"/>
    <property type="evidence" value="ECO:0007669"/>
    <property type="project" value="UniProtKB-SubCell"/>
</dbReference>
<dbReference type="InterPro" id="IPR003838">
    <property type="entry name" value="ABC3_permease_C"/>
</dbReference>
<comment type="subcellular location">
    <subcellularLocation>
        <location evidence="1">Cell membrane</location>
        <topology evidence="1">Multi-pass membrane protein</topology>
    </subcellularLocation>
</comment>
<protein>
    <submittedName>
        <fullName evidence="10">ABC transporter permease</fullName>
    </submittedName>
</protein>
<feature type="transmembrane region" description="Helical" evidence="7">
    <location>
        <begin position="276"/>
        <end position="300"/>
    </location>
</feature>
<dbReference type="InterPro" id="IPR050250">
    <property type="entry name" value="Macrolide_Exporter_MacB"/>
</dbReference>
<evidence type="ECO:0000259" key="9">
    <source>
        <dbReference type="Pfam" id="PF12704"/>
    </source>
</evidence>
<comment type="caution">
    <text evidence="10">The sequence shown here is derived from an EMBL/GenBank/DDBJ whole genome shotgun (WGS) entry which is preliminary data.</text>
</comment>
<evidence type="ECO:0000256" key="5">
    <source>
        <dbReference type="ARBA" id="ARBA00023136"/>
    </source>
</evidence>
<keyword evidence="11" id="KW-1185">Reference proteome</keyword>
<organism evidence="10 11">
    <name type="scientific">Actinomadura barringtoniae</name>
    <dbReference type="NCBI Taxonomy" id="1427535"/>
    <lineage>
        <taxon>Bacteria</taxon>
        <taxon>Bacillati</taxon>
        <taxon>Actinomycetota</taxon>
        <taxon>Actinomycetes</taxon>
        <taxon>Streptosporangiales</taxon>
        <taxon>Thermomonosporaceae</taxon>
        <taxon>Actinomadura</taxon>
    </lineage>
</organism>
<name>A0A939PHK6_9ACTN</name>
<reference evidence="10" key="1">
    <citation type="submission" date="2021-03" db="EMBL/GenBank/DDBJ databases">
        <authorList>
            <person name="Kanchanasin P."/>
            <person name="Saeng-In P."/>
            <person name="Phongsopitanun W."/>
            <person name="Yuki M."/>
            <person name="Kudo T."/>
            <person name="Ohkuma M."/>
            <person name="Tanasupawat S."/>
        </authorList>
    </citation>
    <scope>NUCLEOTIDE SEQUENCE</scope>
    <source>
        <strain evidence="10">GKU 128</strain>
    </source>
</reference>
<dbReference type="Pfam" id="PF02687">
    <property type="entry name" value="FtsX"/>
    <property type="match status" value="1"/>
</dbReference>
<comment type="similarity">
    <text evidence="6">Belongs to the ABC-4 integral membrane protein family.</text>
</comment>
<feature type="transmembrane region" description="Helical" evidence="7">
    <location>
        <begin position="21"/>
        <end position="45"/>
    </location>
</feature>
<dbReference type="Pfam" id="PF12704">
    <property type="entry name" value="MacB_PCD"/>
    <property type="match status" value="1"/>
</dbReference>
<feature type="domain" description="MacB-like periplasmic core" evidence="9">
    <location>
        <begin position="32"/>
        <end position="245"/>
    </location>
</feature>
<feature type="transmembrane region" description="Helical" evidence="7">
    <location>
        <begin position="373"/>
        <end position="394"/>
    </location>
</feature>
<dbReference type="InterPro" id="IPR025857">
    <property type="entry name" value="MacB_PCD"/>
</dbReference>
<keyword evidence="3 7" id="KW-0812">Transmembrane</keyword>
<dbReference type="AlphaFoldDB" id="A0A939PHK6"/>
<evidence type="ECO:0000256" key="3">
    <source>
        <dbReference type="ARBA" id="ARBA00022692"/>
    </source>
</evidence>
<dbReference type="GO" id="GO:0022857">
    <property type="term" value="F:transmembrane transporter activity"/>
    <property type="evidence" value="ECO:0007669"/>
    <property type="project" value="TreeGrafter"/>
</dbReference>
<proteinExistence type="inferred from homology"/>
<evidence type="ECO:0000259" key="8">
    <source>
        <dbReference type="Pfam" id="PF02687"/>
    </source>
</evidence>
<keyword evidence="2" id="KW-1003">Cell membrane</keyword>
<evidence type="ECO:0000313" key="11">
    <source>
        <dbReference type="Proteomes" id="UP000669179"/>
    </source>
</evidence>
<dbReference type="EMBL" id="JAGEOJ010000018">
    <property type="protein sequence ID" value="MBO2453012.1"/>
    <property type="molecule type" value="Genomic_DNA"/>
</dbReference>
<evidence type="ECO:0000256" key="4">
    <source>
        <dbReference type="ARBA" id="ARBA00022989"/>
    </source>
</evidence>
<dbReference type="PANTHER" id="PTHR30572:SF4">
    <property type="entry name" value="ABC TRANSPORTER PERMEASE YTRF"/>
    <property type="match status" value="1"/>
</dbReference>
<gene>
    <name evidence="10" type="ORF">J4573_38380</name>
</gene>
<dbReference type="Proteomes" id="UP000669179">
    <property type="component" value="Unassembled WGS sequence"/>
</dbReference>
<keyword evidence="4 7" id="KW-1133">Transmembrane helix</keyword>
<keyword evidence="5 7" id="KW-0472">Membrane</keyword>
<dbReference type="RefSeq" id="WP_208261029.1">
    <property type="nucleotide sequence ID" value="NZ_JAGEOJ010000018.1"/>
</dbReference>
<sequence>MPVWGMLLSAFAEIRTSKVRVGLSLVCVSAMVAVVTLAIALGGLAQQAVVQTFEQEVGRPVTLDMQVPDNNGNSAISTDTMAQIQRDLHRYHVVGSPLRRVEQLPVRQVLPGGTRPIKGNPETGEPLVTVGTNPVLDKIRRLHVGAGRWFDPTDDHRFEPQLVVGENVAKQLGPKPLGAVVELAGPRSWIRGRVVGVFSKSTPWAPSEIYMPYSAMVRWNIGPGNTSLIVRVPKADAKRITKRLKDDAARSWGLGNTQIMAQEGDTSFISGTFGKVLVAVAVFLLLLGSLPVLVLGLMAVRQRRSELGVQRCFGATGPDLFLGVLLEGLIVSCAGGLLGIAGVYAISGPLFDVLSHRGPFGEADLHSSFPWRAALLGMGVAVSVGLFTGLIPALRAMRRSVIQAIRS</sequence>
<evidence type="ECO:0000256" key="1">
    <source>
        <dbReference type="ARBA" id="ARBA00004651"/>
    </source>
</evidence>
<feature type="domain" description="ABC3 transporter permease C-terminal" evidence="8">
    <location>
        <begin position="279"/>
        <end position="400"/>
    </location>
</feature>
<accession>A0A939PHK6</accession>
<feature type="transmembrane region" description="Helical" evidence="7">
    <location>
        <begin position="320"/>
        <end position="346"/>
    </location>
</feature>
<evidence type="ECO:0000256" key="2">
    <source>
        <dbReference type="ARBA" id="ARBA00022475"/>
    </source>
</evidence>
<dbReference type="PANTHER" id="PTHR30572">
    <property type="entry name" value="MEMBRANE COMPONENT OF TRANSPORTER-RELATED"/>
    <property type="match status" value="1"/>
</dbReference>